<reference evidence="2 3" key="1">
    <citation type="submission" date="2018-11" db="EMBL/GenBank/DDBJ databases">
        <authorList>
            <person name="Kleinhagauer T."/>
            <person name="Glaeser S.P."/>
            <person name="Spergser J."/>
            <person name="Ruckert C."/>
            <person name="Kaempfer P."/>
            <person name="Busse H.-J."/>
        </authorList>
    </citation>
    <scope>NUCLEOTIDE SEQUENCE [LARGE SCALE GENOMIC DNA]</scope>
    <source>
        <strain evidence="2 3">W8</strain>
    </source>
</reference>
<keyword evidence="3" id="KW-1185">Reference proteome</keyword>
<evidence type="ECO:0000313" key="2">
    <source>
        <dbReference type="EMBL" id="AZA10634.1"/>
    </source>
</evidence>
<feature type="transmembrane region" description="Helical" evidence="1">
    <location>
        <begin position="234"/>
        <end position="252"/>
    </location>
</feature>
<protein>
    <recommendedName>
        <fullName evidence="4">Protease PrsW</fullName>
    </recommendedName>
</protein>
<dbReference type="KEGG" id="cgk:CGERO_01500"/>
<name>A0A3G6J3E3_9CORY</name>
<proteinExistence type="predicted"/>
<sequence>MTKPQYWTWWLFIFSIAAGTVGLAIAQADYFRPAAKTLLIISPIFIVTTLIFTGLILLTDRSKARRPKLLLWSFIFGATVPTWLSVYANEHLTRIAADLMENGADWGAAFAGPISEEWSKTLGIILIMLLTSTALHRPIHGLLIGAFVGLGFQIFENITYAAIFAIEDPNSDLSGALTVTILRSLIGIASHWLYSAIIGVGVVALFHKKVFSFLGFFALGFGLHFMWNAPVGNAVLKLAVSLIAFVLVLLYVKRRERSLATQ</sequence>
<evidence type="ECO:0008006" key="4">
    <source>
        <dbReference type="Google" id="ProtNLM"/>
    </source>
</evidence>
<keyword evidence="1" id="KW-0812">Transmembrane</keyword>
<feature type="transmembrane region" description="Helical" evidence="1">
    <location>
        <begin position="7"/>
        <end position="26"/>
    </location>
</feature>
<keyword evidence="1" id="KW-0472">Membrane</keyword>
<dbReference type="Pfam" id="PF13367">
    <property type="entry name" value="PrsW-protease"/>
    <property type="match status" value="1"/>
</dbReference>
<dbReference type="Proteomes" id="UP000271587">
    <property type="component" value="Chromosome"/>
</dbReference>
<organism evidence="2 3">
    <name type="scientific">Corynebacterium gerontici</name>
    <dbReference type="NCBI Taxonomy" id="2079234"/>
    <lineage>
        <taxon>Bacteria</taxon>
        <taxon>Bacillati</taxon>
        <taxon>Actinomycetota</taxon>
        <taxon>Actinomycetes</taxon>
        <taxon>Mycobacteriales</taxon>
        <taxon>Corynebacteriaceae</taxon>
        <taxon>Corynebacterium</taxon>
    </lineage>
</organism>
<dbReference type="EMBL" id="CP033897">
    <property type="protein sequence ID" value="AZA10634.1"/>
    <property type="molecule type" value="Genomic_DNA"/>
</dbReference>
<dbReference type="RefSeq" id="WP_123933103.1">
    <property type="nucleotide sequence ID" value="NZ_CP033897.1"/>
</dbReference>
<dbReference type="AlphaFoldDB" id="A0A3G6J3E3"/>
<accession>A0A3G6J3E3</accession>
<evidence type="ECO:0000313" key="3">
    <source>
        <dbReference type="Proteomes" id="UP000271587"/>
    </source>
</evidence>
<keyword evidence="1" id="KW-1133">Transmembrane helix</keyword>
<evidence type="ECO:0000256" key="1">
    <source>
        <dbReference type="SAM" id="Phobius"/>
    </source>
</evidence>
<dbReference type="OrthoDB" id="4524442at2"/>
<feature type="transmembrane region" description="Helical" evidence="1">
    <location>
        <begin position="186"/>
        <end position="206"/>
    </location>
</feature>
<feature type="transmembrane region" description="Helical" evidence="1">
    <location>
        <begin position="38"/>
        <end position="57"/>
    </location>
</feature>
<feature type="transmembrane region" description="Helical" evidence="1">
    <location>
        <begin position="211"/>
        <end position="228"/>
    </location>
</feature>
<dbReference type="InterPro" id="IPR026898">
    <property type="entry name" value="PrsW"/>
</dbReference>
<gene>
    <name evidence="2" type="ORF">CGERO_01500</name>
</gene>
<dbReference type="PANTHER" id="PTHR36844">
    <property type="entry name" value="PROTEASE PRSW"/>
    <property type="match status" value="1"/>
</dbReference>
<dbReference type="PANTHER" id="PTHR36844:SF1">
    <property type="entry name" value="PROTEASE PRSW"/>
    <property type="match status" value="1"/>
</dbReference>
<feature type="transmembrane region" description="Helical" evidence="1">
    <location>
        <begin position="142"/>
        <end position="166"/>
    </location>
</feature>
<feature type="transmembrane region" description="Helical" evidence="1">
    <location>
        <begin position="69"/>
        <end position="88"/>
    </location>
</feature>
<dbReference type="GO" id="GO:0008233">
    <property type="term" value="F:peptidase activity"/>
    <property type="evidence" value="ECO:0007669"/>
    <property type="project" value="InterPro"/>
</dbReference>